<dbReference type="InterPro" id="IPR036397">
    <property type="entry name" value="RNaseH_sf"/>
</dbReference>
<keyword evidence="2" id="KW-0808">Transferase</keyword>
<dbReference type="InterPro" id="IPR001584">
    <property type="entry name" value="Integrase_cat-core"/>
</dbReference>
<evidence type="ECO:0000313" key="13">
    <source>
        <dbReference type="Proteomes" id="UP001235939"/>
    </source>
</evidence>
<gene>
    <name evidence="12" type="ORF">LAZ67_2002999</name>
</gene>
<dbReference type="Gene3D" id="3.10.10.10">
    <property type="entry name" value="HIV Type 1 Reverse Transcriptase, subunit A, domain 1"/>
    <property type="match status" value="2"/>
</dbReference>
<keyword evidence="3" id="KW-0548">Nucleotidyltransferase</keyword>
<feature type="domain" description="Integrase catalytic" evidence="11">
    <location>
        <begin position="2293"/>
        <end position="2383"/>
    </location>
</feature>
<name>A0ABY6K2F1_9ARAC</name>
<feature type="domain" description="Reverse transcriptase" evidence="10">
    <location>
        <begin position="1762"/>
        <end position="1941"/>
    </location>
</feature>
<evidence type="ECO:0000259" key="11">
    <source>
        <dbReference type="PROSITE" id="PS50994"/>
    </source>
</evidence>
<dbReference type="SUPFAM" id="SSF56672">
    <property type="entry name" value="DNA/RNA polymerases"/>
    <property type="match status" value="2"/>
</dbReference>
<dbReference type="Pfam" id="PF17917">
    <property type="entry name" value="RT_RNaseH"/>
    <property type="match status" value="2"/>
</dbReference>
<evidence type="ECO:0000259" key="10">
    <source>
        <dbReference type="PROSITE" id="PS50878"/>
    </source>
</evidence>
<keyword evidence="6" id="KW-0378">Hydrolase</keyword>
<dbReference type="InterPro" id="IPR043128">
    <property type="entry name" value="Rev_trsase/Diguanyl_cyclase"/>
</dbReference>
<evidence type="ECO:0000256" key="4">
    <source>
        <dbReference type="ARBA" id="ARBA00022722"/>
    </source>
</evidence>
<feature type="compositionally biased region" description="Polar residues" evidence="8">
    <location>
        <begin position="251"/>
        <end position="272"/>
    </location>
</feature>
<dbReference type="CDD" id="cd00303">
    <property type="entry name" value="retropepsin_like"/>
    <property type="match status" value="1"/>
</dbReference>
<dbReference type="Gene3D" id="3.10.20.370">
    <property type="match status" value="1"/>
</dbReference>
<dbReference type="InterPro" id="IPR043502">
    <property type="entry name" value="DNA/RNA_pol_sf"/>
</dbReference>
<dbReference type="EMBL" id="CP092864">
    <property type="protein sequence ID" value="UYV63056.1"/>
    <property type="molecule type" value="Genomic_DNA"/>
</dbReference>
<dbReference type="Pfam" id="PF00077">
    <property type="entry name" value="RVP"/>
    <property type="match status" value="1"/>
</dbReference>
<feature type="compositionally biased region" description="Basic residues" evidence="8">
    <location>
        <begin position="273"/>
        <end position="282"/>
    </location>
</feature>
<dbReference type="PROSITE" id="PS00141">
    <property type="entry name" value="ASP_PROTEASE"/>
    <property type="match status" value="1"/>
</dbReference>
<dbReference type="Gene3D" id="3.30.70.270">
    <property type="match status" value="4"/>
</dbReference>
<dbReference type="PANTHER" id="PTHR37984:SF5">
    <property type="entry name" value="PROTEIN NYNRIN-LIKE"/>
    <property type="match status" value="1"/>
</dbReference>
<proteinExistence type="predicted"/>
<feature type="compositionally biased region" description="Basic and acidic residues" evidence="8">
    <location>
        <begin position="217"/>
        <end position="235"/>
    </location>
</feature>
<keyword evidence="5" id="KW-0255">Endonuclease</keyword>
<dbReference type="Proteomes" id="UP001235939">
    <property type="component" value="Chromosome 02"/>
</dbReference>
<evidence type="ECO:0000259" key="9">
    <source>
        <dbReference type="PROSITE" id="PS50175"/>
    </source>
</evidence>
<dbReference type="Gene3D" id="2.40.70.10">
    <property type="entry name" value="Acid Proteases"/>
    <property type="match status" value="1"/>
</dbReference>
<dbReference type="InterPro" id="IPR001995">
    <property type="entry name" value="Peptidase_A2_cat"/>
</dbReference>
<dbReference type="InterPro" id="IPR001969">
    <property type="entry name" value="Aspartic_peptidase_AS"/>
</dbReference>
<dbReference type="Pfam" id="PF17921">
    <property type="entry name" value="Integrase_H2C2"/>
    <property type="match status" value="2"/>
</dbReference>
<dbReference type="PROSITE" id="PS50994">
    <property type="entry name" value="INTEGRASE"/>
    <property type="match status" value="2"/>
</dbReference>
<evidence type="ECO:0000256" key="3">
    <source>
        <dbReference type="ARBA" id="ARBA00022695"/>
    </source>
</evidence>
<dbReference type="Pfam" id="PF00078">
    <property type="entry name" value="RVT_1"/>
    <property type="match status" value="2"/>
</dbReference>
<feature type="domain" description="Peptidase A2" evidence="9">
    <location>
        <begin position="1482"/>
        <end position="1559"/>
    </location>
</feature>
<dbReference type="Gene3D" id="1.10.340.70">
    <property type="match status" value="2"/>
</dbReference>
<dbReference type="SUPFAM" id="SSF53098">
    <property type="entry name" value="Ribonuclease H-like"/>
    <property type="match status" value="2"/>
</dbReference>
<dbReference type="Gene3D" id="3.30.420.10">
    <property type="entry name" value="Ribonuclease H-like superfamily/Ribonuclease H"/>
    <property type="match status" value="2"/>
</dbReference>
<keyword evidence="4" id="KW-0540">Nuclease</keyword>
<feature type="region of interest" description="Disordered" evidence="8">
    <location>
        <begin position="1385"/>
        <end position="1414"/>
    </location>
</feature>
<dbReference type="CDD" id="cd09274">
    <property type="entry name" value="RNase_HI_RT_Ty3"/>
    <property type="match status" value="2"/>
</dbReference>
<dbReference type="PROSITE" id="PS50878">
    <property type="entry name" value="RT_POL"/>
    <property type="match status" value="2"/>
</dbReference>
<dbReference type="CDD" id="cd01647">
    <property type="entry name" value="RT_LTR"/>
    <property type="match status" value="2"/>
</dbReference>
<dbReference type="InterPro" id="IPR050951">
    <property type="entry name" value="Retrovirus_Pol_polyprotein"/>
</dbReference>
<dbReference type="EC" id="2.7.7.49" evidence="1"/>
<feature type="region of interest" description="Disordered" evidence="8">
    <location>
        <begin position="217"/>
        <end position="282"/>
    </location>
</feature>
<protein>
    <recommendedName>
        <fullName evidence="1">RNA-directed DNA polymerase</fullName>
        <ecNumber evidence="1">2.7.7.49</ecNumber>
    </recommendedName>
</protein>
<dbReference type="InterPro" id="IPR012337">
    <property type="entry name" value="RNaseH-like_sf"/>
</dbReference>
<reference evidence="12 13" key="1">
    <citation type="submission" date="2022-01" db="EMBL/GenBank/DDBJ databases">
        <title>A chromosomal length assembly of Cordylochernes scorpioides.</title>
        <authorList>
            <person name="Zeh D."/>
            <person name="Zeh J."/>
        </authorList>
    </citation>
    <scope>NUCLEOTIDE SEQUENCE [LARGE SCALE GENOMIC DNA]</scope>
    <source>
        <strain evidence="12">IN4F17</strain>
        <tissue evidence="12">Whole Body</tissue>
    </source>
</reference>
<dbReference type="Pfam" id="PF00665">
    <property type="entry name" value="rve"/>
    <property type="match status" value="2"/>
</dbReference>
<dbReference type="PANTHER" id="PTHR37984">
    <property type="entry name" value="PROTEIN CBG26694"/>
    <property type="match status" value="1"/>
</dbReference>
<dbReference type="InterPro" id="IPR018061">
    <property type="entry name" value="Retropepsins"/>
</dbReference>
<evidence type="ECO:0000313" key="12">
    <source>
        <dbReference type="EMBL" id="UYV63056.1"/>
    </source>
</evidence>
<evidence type="ECO:0000256" key="2">
    <source>
        <dbReference type="ARBA" id="ARBA00022679"/>
    </source>
</evidence>
<organism evidence="12 13">
    <name type="scientific">Cordylochernes scorpioides</name>
    <dbReference type="NCBI Taxonomy" id="51811"/>
    <lineage>
        <taxon>Eukaryota</taxon>
        <taxon>Metazoa</taxon>
        <taxon>Ecdysozoa</taxon>
        <taxon>Arthropoda</taxon>
        <taxon>Chelicerata</taxon>
        <taxon>Arachnida</taxon>
        <taxon>Pseudoscorpiones</taxon>
        <taxon>Cheliferoidea</taxon>
        <taxon>Chernetidae</taxon>
        <taxon>Cordylochernes</taxon>
    </lineage>
</organism>
<evidence type="ECO:0000256" key="6">
    <source>
        <dbReference type="ARBA" id="ARBA00022801"/>
    </source>
</evidence>
<dbReference type="InterPro" id="IPR000477">
    <property type="entry name" value="RT_dom"/>
</dbReference>
<keyword evidence="13" id="KW-1185">Reference proteome</keyword>
<feature type="domain" description="Integrase catalytic" evidence="11">
    <location>
        <begin position="1059"/>
        <end position="1216"/>
    </location>
</feature>
<evidence type="ECO:0000256" key="8">
    <source>
        <dbReference type="SAM" id="MobiDB-lite"/>
    </source>
</evidence>
<evidence type="ECO:0000256" key="5">
    <source>
        <dbReference type="ARBA" id="ARBA00022759"/>
    </source>
</evidence>
<dbReference type="InterPro" id="IPR041373">
    <property type="entry name" value="RT_RNaseH"/>
</dbReference>
<feature type="domain" description="Reverse transcriptase" evidence="10">
    <location>
        <begin position="513"/>
        <end position="692"/>
    </location>
</feature>
<evidence type="ECO:0000256" key="1">
    <source>
        <dbReference type="ARBA" id="ARBA00012493"/>
    </source>
</evidence>
<sequence>MNTANGPDDNNTSTNPDQLYLPAALLQLEKFTGNTSSKFDSFIKNLESVYSMHLLSDTNRVILLNNHLRGAAKDFAQLPQNDHLDYEELKRRLSKKFRVHVPAAESRKNFFGARQMLGESVTDFADRVVSLAHQIESEDLTIGRKERKRVFVAGLHPAIRSRVFDHHQEDWDTLVDRAQGVEDNERKFSLTKEEGHQRELEKLTKRMTEMYEEIRELRRAQDTTKKQENNREYRQHYNRGTYNRDQRRNDQSAGNITTQNHSGSPQHNNGQRTFRRPLPTRKKLGPACLRAGGKSAGLLPAISVAVYNNKYSVPLMHKLIIDTGSEANIFNLKLVNKDLFELNKPMMLKGLGGFRVPSEGSSLVEIGAEINGKAIRNVRTTFEFCDLGFADYDGILGMPGIRALRLTMSHDGTITSEYEKKGDPCSSAFKSPIIAKELEALPPRLPIDQIRTGEDVVRAFPHCFCDGISDMGEGSTITAPELRMLSAKPIHKRQYPIPAITVPKVKALVKELEEVGIVEECTSLWNSPLFPVAKSDGSVRITLDLRLINDATEFFPFPIPRVEDNLRAFAGAKVFSTLDLTSGFFQIHIPECDRDYFAFSLPWGRYRFARLAQGAKYSAQIFQWAMNIVLGDLLFKCVRLYIDDVIVYSSSFEQHVADLAAVLERLNKFRLRAKRAKSYFFRDSVEYLGHTIDQEGIKPLYDNVAALRDMPRPKNIRAVRSLLGMVNYYRRFVPNAGEVLAPLSNLLKKGHKFFWGTAEQAAFEITKKVLTSEPVLVHPVPSKPFILNTDASGIAVGACLQQEVQGVVKPVAYYSKRLSGPETRYSTIEKEAYAVVLALQHFKHLIAGSSIEVLTDHKPITYNKGSDYKNARLSRWAEVIQEFRVTFAYVPGKDNRVADFLSRFPCSNDLNTLEDNRVVAAVTIEQGSPLLSNDEVWSELKRDPKWSPLITSIETRVGTGIIPHKHKEYMRKDGCLYVYNDQGNWVKVIPRSLINRVMGYHHNIASAGHFGVRKTLRRLRSEYFWPRMRTEVQNYIRRCENCQFSNQGASKAANAPHFRPMQPFEHIAIDFIGPLETTPRGHNSILSIMDLFTKYPILVPTRDQTAGTVVKALVDRVITHHGVPKTVLSDRGSAFISQVFKGVCKALGISAVNTTAWRPQSNGAVERQNRTVIESLRRCACGSNWDNILSMVAFAIRSTEHASTGYTPAKLLYGYELRQPQPFEELRGYPIINDSINHYATAYKHQIAEKMETAREKVRQTYLKGQDEAGAKFAESKLRVFPEGQLVLVERMHETKGRHKLEPRYEGPFLVLERTGETVYLLEDTKSGKRDKFHVDRMKAYYEPIRTYPLNSTNNQEQESEEDEEFCSTNPGFVNFFYPLSKSAVPPSSNQTAQVQSSDNGQNSSAIRRSTRERKPTRYARGFVVSSDDWHEDSSAKICRIRRFKLSIAPESVNQSKSTINGIKKLDPKYKMNINVDRIGICEALIDTGADLSVVDLSTALNTGHVINKLAKTWAGPDGKKLDMVGSIFLNIKIDDETLSHKFVILKTHLRTLILGRDFLKKMNAKIDCKQETIKYDLTNNHDESNFEMLKIKSAKDSIVPECSIKLIEALVETEDGEYIIEESSKMFQTNGLRLARSLINVINRETHIWITNPYPRPLKIMKNQTLAFGSSPAKINVNREREVEENEEPRFQINENLSPKEQKELKQFLERYGDLFLSRLGRTNLAKHRIDTEDAKPIKHKPYRVSVKERDIIKEQIDEMLTEGIIRPSSSPWSFPVILVKKRDGKYRFCVDYRKLNNVTVKDVYPIPRIDEVMDTLQGSRYFSAIDLRSGYWQVEVEERDKEKTAFTTAHGLYEFNVMPFGLCNAPATFERNMENMLGNLRWQICLCYLDDVIIYSPDFPTHLKRLEAVFRCFRESNLRLNDKKCRFVFEELEILGYITSKHGIKPAEHNIKAIRNFPRPTKVKEVQSFLGMCSYYRKFIKDFSKIADPLTNLIKKGVSFTWTERQKEAFQTLKTALLSPPILGHFNPNAPTYIHTDASNIGIGATLVQDIGGEDKVISYLSRTLSKAEQNYSTTEKECLAVVWLMSKLRPYLYGRHFKIVTDHHALCWLKNLKDPTGRLARWALKIQEYDFDIIHKSGKKHLDADGLSRGPLPETDWDEDFERLFLNQITDEEDKFIESVKKNLNGSRRSIAQNFKEEDGCLFKKNPNPEGRAWLLVVPEKKKREIMKEYHNHMSNGHLGVARTMYRIKSKYFWPSMLKDVSEFVKTCHLCQSRKGSNQLPSGLLQPIPPANFPFERIGIDFVGPLPSTKNRKKWIIVLTDYYTRYAETRAVSEATVKEVSKFLVEDIFLRHGAPQYLISDRGSQFTSNLMKEVMKTCKI</sequence>
<dbReference type="InterPro" id="IPR021109">
    <property type="entry name" value="Peptidase_aspartic_dom_sf"/>
</dbReference>
<evidence type="ECO:0000256" key="7">
    <source>
        <dbReference type="ARBA" id="ARBA00022918"/>
    </source>
</evidence>
<dbReference type="SUPFAM" id="SSF50630">
    <property type="entry name" value="Acid proteases"/>
    <property type="match status" value="1"/>
</dbReference>
<dbReference type="InterPro" id="IPR041588">
    <property type="entry name" value="Integrase_H2C2"/>
</dbReference>
<accession>A0ABY6K2F1</accession>
<feature type="compositionally biased region" description="Polar residues" evidence="8">
    <location>
        <begin position="1386"/>
        <end position="1408"/>
    </location>
</feature>
<dbReference type="PROSITE" id="PS50175">
    <property type="entry name" value="ASP_PROT_RETROV"/>
    <property type="match status" value="1"/>
</dbReference>
<keyword evidence="7" id="KW-0695">RNA-directed DNA polymerase</keyword>